<evidence type="ECO:0000256" key="1">
    <source>
        <dbReference type="ARBA" id="ARBA00004651"/>
    </source>
</evidence>
<feature type="domain" description="ABC transmembrane type-1" evidence="9">
    <location>
        <begin position="13"/>
        <end position="200"/>
    </location>
</feature>
<dbReference type="Gene3D" id="1.10.3720.10">
    <property type="entry name" value="MetI-like"/>
    <property type="match status" value="1"/>
</dbReference>
<name>A0ABR7TBZ6_9LACT</name>
<sequence length="209" mass="22940">MIAEITPSLLDGLKTTLLLFLIIIIVTIPLGFLVACVRVYAPKWISWIIQVYVYIMRGTPLLLQLMVVFFGLPLVGITFDRFSAAVFTFIINYTAYYAEIFRGGILSIPKGQFEAIKVLGIGKINGFRKIIIPQVIRVVLPSVGNEVIALVKDTSLIYILGLGELLRAGQIAANTYASLIPYAAVGVIYLLVTGIVTLALNAIEKKSNY</sequence>
<keyword evidence="3" id="KW-1003">Cell membrane</keyword>
<dbReference type="Pfam" id="PF00528">
    <property type="entry name" value="BPD_transp_1"/>
    <property type="match status" value="1"/>
</dbReference>
<gene>
    <name evidence="10" type="ORF">GLO26_04315</name>
</gene>
<dbReference type="InterPro" id="IPR010065">
    <property type="entry name" value="AA_ABC_transptr_permease_3TM"/>
</dbReference>
<evidence type="ECO:0000313" key="11">
    <source>
        <dbReference type="Proteomes" id="UP000638836"/>
    </source>
</evidence>
<reference evidence="10 11" key="1">
    <citation type="journal article" date="2020" name="Microorganisms">
        <title>New Insight into Antimicrobial Compounds from Food and Marine-Sourced Carnobacterium Species through Phenotype and Genome Analyses.</title>
        <authorList>
            <person name="Begrem S."/>
            <person name="Ivaniuk F."/>
            <person name="Gigout-Chevalier F."/>
            <person name="Kolypczuk L."/>
            <person name="Bonnetot S."/>
            <person name="Leroi F."/>
            <person name="Grovel O."/>
            <person name="Delbarre-Ladrat C."/>
            <person name="Passerini D."/>
        </authorList>
    </citation>
    <scope>NUCLEOTIDE SEQUENCE [LARGE SCALE GENOMIC DNA]</scope>
    <source>
        <strain evidence="10 11">MIP2551</strain>
    </source>
</reference>
<evidence type="ECO:0000256" key="3">
    <source>
        <dbReference type="ARBA" id="ARBA00022475"/>
    </source>
</evidence>
<comment type="subcellular location">
    <subcellularLocation>
        <location evidence="1 8">Cell membrane</location>
        <topology evidence="1 8">Multi-pass membrane protein</topology>
    </subcellularLocation>
</comment>
<dbReference type="PANTHER" id="PTHR30614">
    <property type="entry name" value="MEMBRANE COMPONENT OF AMINO ACID ABC TRANSPORTER"/>
    <property type="match status" value="1"/>
</dbReference>
<keyword evidence="6 8" id="KW-1133">Transmembrane helix</keyword>
<dbReference type="InterPro" id="IPR043429">
    <property type="entry name" value="ArtM/GltK/GlnP/TcyL/YhdX-like"/>
</dbReference>
<keyword evidence="2 8" id="KW-0813">Transport</keyword>
<feature type="transmembrane region" description="Helical" evidence="8">
    <location>
        <begin position="179"/>
        <end position="203"/>
    </location>
</feature>
<dbReference type="SUPFAM" id="SSF161098">
    <property type="entry name" value="MetI-like"/>
    <property type="match status" value="1"/>
</dbReference>
<keyword evidence="11" id="KW-1185">Reference proteome</keyword>
<evidence type="ECO:0000256" key="4">
    <source>
        <dbReference type="ARBA" id="ARBA00022692"/>
    </source>
</evidence>
<evidence type="ECO:0000259" key="9">
    <source>
        <dbReference type="PROSITE" id="PS50928"/>
    </source>
</evidence>
<evidence type="ECO:0000256" key="6">
    <source>
        <dbReference type="ARBA" id="ARBA00022989"/>
    </source>
</evidence>
<proteinExistence type="inferred from homology"/>
<dbReference type="InterPro" id="IPR035906">
    <property type="entry name" value="MetI-like_sf"/>
</dbReference>
<evidence type="ECO:0000256" key="7">
    <source>
        <dbReference type="ARBA" id="ARBA00023136"/>
    </source>
</evidence>
<keyword evidence="7 8" id="KW-0472">Membrane</keyword>
<protein>
    <submittedName>
        <fullName evidence="10">ABC transporter permease subunit</fullName>
    </submittedName>
</protein>
<comment type="similarity">
    <text evidence="8">Belongs to the binding-protein-dependent transport system permease family.</text>
</comment>
<dbReference type="CDD" id="cd06261">
    <property type="entry name" value="TM_PBP2"/>
    <property type="match status" value="1"/>
</dbReference>
<keyword evidence="4 8" id="KW-0812">Transmembrane</keyword>
<dbReference type="Proteomes" id="UP000638836">
    <property type="component" value="Unassembled WGS sequence"/>
</dbReference>
<feature type="transmembrane region" description="Helical" evidence="8">
    <location>
        <begin position="61"/>
        <end position="79"/>
    </location>
</feature>
<dbReference type="PANTHER" id="PTHR30614:SF0">
    <property type="entry name" value="L-CYSTINE TRANSPORT SYSTEM PERMEASE PROTEIN TCYL"/>
    <property type="match status" value="1"/>
</dbReference>
<organism evidence="10 11">
    <name type="scientific">Carnobacterium inhibens</name>
    <dbReference type="NCBI Taxonomy" id="147709"/>
    <lineage>
        <taxon>Bacteria</taxon>
        <taxon>Bacillati</taxon>
        <taxon>Bacillota</taxon>
        <taxon>Bacilli</taxon>
        <taxon>Lactobacillales</taxon>
        <taxon>Carnobacteriaceae</taxon>
        <taxon>Carnobacterium</taxon>
    </lineage>
</organism>
<keyword evidence="5" id="KW-0029">Amino-acid transport</keyword>
<evidence type="ECO:0000256" key="8">
    <source>
        <dbReference type="RuleBase" id="RU363032"/>
    </source>
</evidence>
<dbReference type="PROSITE" id="PS50928">
    <property type="entry name" value="ABC_TM1"/>
    <property type="match status" value="1"/>
</dbReference>
<evidence type="ECO:0000313" key="10">
    <source>
        <dbReference type="EMBL" id="MBC9825053.1"/>
    </source>
</evidence>
<evidence type="ECO:0000256" key="2">
    <source>
        <dbReference type="ARBA" id="ARBA00022448"/>
    </source>
</evidence>
<accession>A0ABR7TBZ6</accession>
<evidence type="ECO:0000256" key="5">
    <source>
        <dbReference type="ARBA" id="ARBA00022970"/>
    </source>
</evidence>
<dbReference type="EMBL" id="WNJQ01000003">
    <property type="protein sequence ID" value="MBC9825053.1"/>
    <property type="molecule type" value="Genomic_DNA"/>
</dbReference>
<comment type="caution">
    <text evidence="10">The sequence shown here is derived from an EMBL/GenBank/DDBJ whole genome shotgun (WGS) entry which is preliminary data.</text>
</comment>
<dbReference type="InterPro" id="IPR000515">
    <property type="entry name" value="MetI-like"/>
</dbReference>
<dbReference type="NCBIfam" id="TIGR01726">
    <property type="entry name" value="HEQRo_perm_3TM"/>
    <property type="match status" value="1"/>
</dbReference>
<feature type="transmembrane region" description="Helical" evidence="8">
    <location>
        <begin position="17"/>
        <end position="40"/>
    </location>
</feature>